<evidence type="ECO:0000256" key="13">
    <source>
        <dbReference type="ARBA" id="ARBA00024986"/>
    </source>
</evidence>
<evidence type="ECO:0000256" key="2">
    <source>
        <dbReference type="ARBA" id="ARBA00006474"/>
    </source>
</evidence>
<evidence type="ECO:0000256" key="7">
    <source>
        <dbReference type="ARBA" id="ARBA00022829"/>
    </source>
</evidence>
<dbReference type="GO" id="GO:0007059">
    <property type="term" value="P:chromosome segregation"/>
    <property type="evidence" value="ECO:0007669"/>
    <property type="project" value="UniProtKB-KW"/>
</dbReference>
<feature type="transmembrane region" description="Helical" evidence="18">
    <location>
        <begin position="162"/>
        <end position="181"/>
    </location>
</feature>
<evidence type="ECO:0000256" key="16">
    <source>
        <dbReference type="SAM" id="Coils"/>
    </source>
</evidence>
<dbReference type="InterPro" id="IPR041027">
    <property type="entry name" value="FtsK_alpha"/>
</dbReference>
<feature type="domain" description="FtsK" evidence="19">
    <location>
        <begin position="618"/>
        <end position="810"/>
    </location>
</feature>
<evidence type="ECO:0000256" key="14">
    <source>
        <dbReference type="ARBA" id="ARBA00025923"/>
    </source>
</evidence>
<dbReference type="Gene3D" id="3.30.980.40">
    <property type="match status" value="1"/>
</dbReference>
<dbReference type="Gene3D" id="3.40.50.300">
    <property type="entry name" value="P-loop containing nucleotide triphosphate hydrolases"/>
    <property type="match status" value="1"/>
</dbReference>
<dbReference type="InterPro" id="IPR036388">
    <property type="entry name" value="WH-like_DNA-bd_sf"/>
</dbReference>
<evidence type="ECO:0000256" key="15">
    <source>
        <dbReference type="PROSITE-ProRule" id="PRU00289"/>
    </source>
</evidence>
<evidence type="ECO:0000256" key="18">
    <source>
        <dbReference type="SAM" id="Phobius"/>
    </source>
</evidence>
<dbReference type="PANTHER" id="PTHR22683:SF41">
    <property type="entry name" value="DNA TRANSLOCASE FTSK"/>
    <property type="match status" value="1"/>
</dbReference>
<dbReference type="Pfam" id="PF13491">
    <property type="entry name" value="FtsK_4TM"/>
    <property type="match status" value="1"/>
</dbReference>
<evidence type="ECO:0000256" key="1">
    <source>
        <dbReference type="ARBA" id="ARBA00004651"/>
    </source>
</evidence>
<comment type="similarity">
    <text evidence="2">Belongs to the FtsK/SpoIIIE/SftA family.</text>
</comment>
<evidence type="ECO:0000256" key="9">
    <source>
        <dbReference type="ARBA" id="ARBA00022989"/>
    </source>
</evidence>
<dbReference type="InterPro" id="IPR003593">
    <property type="entry name" value="AAA+_ATPase"/>
</dbReference>
<protein>
    <recommendedName>
        <fullName evidence="19">FtsK domain-containing protein</fullName>
    </recommendedName>
</protein>
<comment type="subcellular location">
    <subcellularLocation>
        <location evidence="1">Cell membrane</location>
        <topology evidence="1">Multi-pass membrane protein</topology>
    </subcellularLocation>
</comment>
<feature type="transmembrane region" description="Helical" evidence="18">
    <location>
        <begin position="124"/>
        <end position="142"/>
    </location>
</feature>
<dbReference type="Gene3D" id="1.10.10.10">
    <property type="entry name" value="Winged helix-like DNA-binding domain superfamily/Winged helix DNA-binding domain"/>
    <property type="match status" value="1"/>
</dbReference>
<keyword evidence="4" id="KW-0132">Cell division</keyword>
<dbReference type="PANTHER" id="PTHR22683">
    <property type="entry name" value="SPORULATION PROTEIN RELATED"/>
    <property type="match status" value="1"/>
</dbReference>
<dbReference type="InterPro" id="IPR002543">
    <property type="entry name" value="FtsK_dom"/>
</dbReference>
<feature type="transmembrane region" description="Helical" evidence="18">
    <location>
        <begin position="59"/>
        <end position="82"/>
    </location>
</feature>
<evidence type="ECO:0000256" key="17">
    <source>
        <dbReference type="SAM" id="MobiDB-lite"/>
    </source>
</evidence>
<keyword evidence="7" id="KW-0159">Chromosome partition</keyword>
<feature type="region of interest" description="Disordered" evidence="17">
    <location>
        <begin position="351"/>
        <end position="379"/>
    </location>
</feature>
<feature type="region of interest" description="Disordered" evidence="17">
    <location>
        <begin position="241"/>
        <end position="272"/>
    </location>
</feature>
<keyword evidence="11 18" id="KW-0472">Membrane</keyword>
<evidence type="ECO:0000313" key="20">
    <source>
        <dbReference type="EMBL" id="QGT51117.1"/>
    </source>
</evidence>
<dbReference type="InterPro" id="IPR027417">
    <property type="entry name" value="P-loop_NTPase"/>
</dbReference>
<keyword evidence="6 15" id="KW-0547">Nucleotide-binding</keyword>
<dbReference type="GO" id="GO:0051301">
    <property type="term" value="P:cell division"/>
    <property type="evidence" value="ECO:0007669"/>
    <property type="project" value="UniProtKB-KW"/>
</dbReference>
<dbReference type="PROSITE" id="PS50901">
    <property type="entry name" value="FTSK"/>
    <property type="match status" value="1"/>
</dbReference>
<evidence type="ECO:0000256" key="6">
    <source>
        <dbReference type="ARBA" id="ARBA00022741"/>
    </source>
</evidence>
<keyword evidence="12" id="KW-0131">Cell cycle</keyword>
<dbReference type="SMART" id="SM00843">
    <property type="entry name" value="Ftsk_gamma"/>
    <property type="match status" value="1"/>
</dbReference>
<keyword evidence="8 15" id="KW-0067">ATP-binding</keyword>
<evidence type="ECO:0000256" key="8">
    <source>
        <dbReference type="ARBA" id="ARBA00022840"/>
    </source>
</evidence>
<evidence type="ECO:0000259" key="19">
    <source>
        <dbReference type="PROSITE" id="PS50901"/>
    </source>
</evidence>
<dbReference type="InterPro" id="IPR018541">
    <property type="entry name" value="Ftsk_gamma"/>
</dbReference>
<evidence type="ECO:0000256" key="10">
    <source>
        <dbReference type="ARBA" id="ARBA00023125"/>
    </source>
</evidence>
<dbReference type="SMART" id="SM00382">
    <property type="entry name" value="AAA"/>
    <property type="match status" value="1"/>
</dbReference>
<dbReference type="GO" id="GO:0005886">
    <property type="term" value="C:plasma membrane"/>
    <property type="evidence" value="ECO:0007669"/>
    <property type="project" value="UniProtKB-SubCell"/>
</dbReference>
<feature type="coiled-coil region" evidence="16">
    <location>
        <begin position="743"/>
        <end position="770"/>
    </location>
</feature>
<evidence type="ECO:0000256" key="3">
    <source>
        <dbReference type="ARBA" id="ARBA00022475"/>
    </source>
</evidence>
<name>A0A650EMP0_9FIRM</name>
<evidence type="ECO:0000256" key="5">
    <source>
        <dbReference type="ARBA" id="ARBA00022692"/>
    </source>
</evidence>
<dbReference type="InterPro" id="IPR036390">
    <property type="entry name" value="WH_DNA-bd_sf"/>
</dbReference>
<evidence type="ECO:0000256" key="11">
    <source>
        <dbReference type="ARBA" id="ARBA00023136"/>
    </source>
</evidence>
<organism evidence="20">
    <name type="scientific">uncultured Bacillota bacterium</name>
    <dbReference type="NCBI Taxonomy" id="344338"/>
    <lineage>
        <taxon>Bacteria</taxon>
        <taxon>Bacillati</taxon>
        <taxon>Bacillota</taxon>
        <taxon>environmental samples</taxon>
    </lineage>
</organism>
<keyword evidence="3" id="KW-1003">Cell membrane</keyword>
<dbReference type="AlphaFoldDB" id="A0A650EMP0"/>
<dbReference type="Pfam" id="PF09397">
    <property type="entry name" value="FtsK_gamma"/>
    <property type="match status" value="1"/>
</dbReference>
<dbReference type="Pfam" id="PF01580">
    <property type="entry name" value="FtsK_SpoIIIE"/>
    <property type="match status" value="1"/>
</dbReference>
<dbReference type="GO" id="GO:0005524">
    <property type="term" value="F:ATP binding"/>
    <property type="evidence" value="ECO:0007669"/>
    <property type="project" value="UniProtKB-UniRule"/>
</dbReference>
<comment type="function">
    <text evidence="13">Essential cell division protein that coordinates cell division and chromosome segregation. The N-terminus is involved in assembly of the cell-division machinery. The C-terminus functions as a DNA motor that moves dsDNA in an ATP-dependent manner towards the dif recombination site, which is located within the replication terminus region. Required for activation of the Xer recombinase, allowing activation of chromosome unlinking by recombination.</text>
</comment>
<feature type="region of interest" description="Disordered" evidence="17">
    <location>
        <begin position="1"/>
        <end position="47"/>
    </location>
</feature>
<dbReference type="SUPFAM" id="SSF46785">
    <property type="entry name" value="Winged helix' DNA-binding domain"/>
    <property type="match status" value="1"/>
</dbReference>
<comment type="subunit">
    <text evidence="14">Homohexamer. Forms a ring that surrounds DNA.</text>
</comment>
<sequence>MPQTKSNGKKKAAASKQTSSKKSTAKKTTAARKTPPRQTAKTAPAAPVRTKRLSNEIKGILVIAVGLFLALAFFTGATGIVGSTVKNIVGGLFGGAAYFFFIFVIWTGINFFIDKQQAGNGYKYWLLAGMMLFSGVLAALVHEDTAFDYLGFWEGISSMYTYGADGYSGGVLGGGLCKLLVKLIGVSGAWVITVAVMLIFVILLTGVSLERLFTKIAQMIQKHSHEMAERARSEVPVRQEIPAIAEEEYPAPPAKKRRRKQSEPVPGQERYGPVASDYFEMYFKADDLETMKSAADISAEHEHGNTAPIADEAITSPEQETSETTEQEAEQAAVQSAMRKFSLELDQFLPEEDPTEDTDPIASENTENAENTEHMEENDDSLPFDLENVHTGVLTELPNEKGEFTQPVQNEEGTDYEPPSEAKLADVLDPLTQQAVDAGVPLDRAVVAAKNGTVAVSETLANTIDDLATESVEATRLINYQLPPLSLLAKPVTKGKSRAELKAELEDKANRLLTTLSSFKVEANILNVTQGPSVTRFELQPGFGVKVSKITNLADDIALTLAAPGVRIEAPIPGKSAIGIEIPNEKPSAVPIREVLDTDKFRDFDSKTAFALGKDIGGNCIIADIKQFPHILIAGATGSGKSVCINSLITSILYKAKPDEVKMIMVDPKMVELGVYNGIPHLLIPVVTDPKHAAGALNWAVVEMKNRYNLLNENKVRNLQGFNELMEKEGKPEEKLPEIVIIIDELADLMMAAKSEVEDAINSLAALARAAGMYLVLATQRPSVDVITGVIKANVPSRISFAVSSQIDSRTIIDSPGAEKLLGKGDMLYNPRGATKPMRIQGNFVSDAEIEDLVSYIKGQYEATYDENVLDHIEKEHEQMEAEPDETRSASGDVDALFFKAAELAVDSGQASVAMLQRRFKIGYQRAARIIDQLEEKRVIGPYEGTKPRQVLLSRQELLEMQMNHAE</sequence>
<feature type="compositionally biased region" description="Low complexity" evidence="17">
    <location>
        <begin position="14"/>
        <end position="33"/>
    </location>
</feature>
<dbReference type="CDD" id="cd01127">
    <property type="entry name" value="TrwB_TraG_TraD_VirD4"/>
    <property type="match status" value="1"/>
</dbReference>
<keyword evidence="5 18" id="KW-0812">Transmembrane</keyword>
<dbReference type="InterPro" id="IPR025199">
    <property type="entry name" value="FtsK_4TM"/>
</dbReference>
<evidence type="ECO:0000256" key="12">
    <source>
        <dbReference type="ARBA" id="ARBA00023306"/>
    </source>
</evidence>
<dbReference type="GO" id="GO:0003677">
    <property type="term" value="F:DNA binding"/>
    <property type="evidence" value="ECO:0007669"/>
    <property type="project" value="UniProtKB-KW"/>
</dbReference>
<feature type="transmembrane region" description="Helical" evidence="18">
    <location>
        <begin position="188"/>
        <end position="209"/>
    </location>
</feature>
<feature type="binding site" evidence="15">
    <location>
        <begin position="635"/>
        <end position="642"/>
    </location>
    <ligand>
        <name>ATP</name>
        <dbReference type="ChEBI" id="CHEBI:30616"/>
    </ligand>
</feature>
<proteinExistence type="inferred from homology"/>
<dbReference type="EMBL" id="MN577573">
    <property type="protein sequence ID" value="QGT51117.1"/>
    <property type="molecule type" value="Genomic_DNA"/>
</dbReference>
<feature type="transmembrane region" description="Helical" evidence="18">
    <location>
        <begin position="88"/>
        <end position="112"/>
    </location>
</feature>
<keyword evidence="9 18" id="KW-1133">Transmembrane helix</keyword>
<gene>
    <name evidence="20" type="ORF">Firmicute1046_1930</name>
</gene>
<evidence type="ECO:0000256" key="4">
    <source>
        <dbReference type="ARBA" id="ARBA00022618"/>
    </source>
</evidence>
<accession>A0A650EMP0</accession>
<dbReference type="SUPFAM" id="SSF52540">
    <property type="entry name" value="P-loop containing nucleoside triphosphate hydrolases"/>
    <property type="match status" value="1"/>
</dbReference>
<keyword evidence="10" id="KW-0238">DNA-binding</keyword>
<keyword evidence="16" id="KW-0175">Coiled coil</keyword>
<dbReference type="Pfam" id="PF17854">
    <property type="entry name" value="FtsK_alpha"/>
    <property type="match status" value="1"/>
</dbReference>
<dbReference type="InterPro" id="IPR050206">
    <property type="entry name" value="FtsK/SpoIIIE/SftA"/>
</dbReference>
<reference evidence="20" key="1">
    <citation type="journal article" date="2020" name="J. ISSAAS">
        <title>Lactobacilli and other gastrointestinal microbiota of Peromyscus leucopus, reservoir host for agents of Lyme disease and other zoonoses in North America.</title>
        <authorList>
            <person name="Milovic A."/>
            <person name="Bassam K."/>
            <person name="Shao H."/>
            <person name="Chatzistamou I."/>
            <person name="Tufts D.M."/>
            <person name="Diuk-Wasser M."/>
            <person name="Barbour A.G."/>
        </authorList>
    </citation>
    <scope>NUCLEOTIDE SEQUENCE</scope>
    <source>
        <strain evidence="20">LL40</strain>
    </source>
</reference>